<dbReference type="EMBL" id="CP000271">
    <property type="protein sequence ID" value="ABE35136.1"/>
    <property type="molecule type" value="Genomic_DNA"/>
</dbReference>
<evidence type="ECO:0000313" key="1">
    <source>
        <dbReference type="EMBL" id="ABE35136.1"/>
    </source>
</evidence>
<proteinExistence type="predicted"/>
<keyword evidence="2" id="KW-1185">Reference proteome</keyword>
<reference evidence="1 2" key="1">
    <citation type="journal article" date="2006" name="Proc. Natl. Acad. Sci. U.S.A.">
        <title>Burkholderia xenovorans LB400 harbors a multi-replicon, 9.73-Mbp genome shaped for versatility.</title>
        <authorList>
            <person name="Chain P.S."/>
            <person name="Denef V.J."/>
            <person name="Konstantinidis K.T."/>
            <person name="Vergez L.M."/>
            <person name="Agullo L."/>
            <person name="Reyes V.L."/>
            <person name="Hauser L."/>
            <person name="Cordova M."/>
            <person name="Gomez L."/>
            <person name="Gonzalez M."/>
            <person name="Land M."/>
            <person name="Lao V."/>
            <person name="Larimer F."/>
            <person name="LiPuma J.J."/>
            <person name="Mahenthiralingam E."/>
            <person name="Malfatti S.A."/>
            <person name="Marx C.J."/>
            <person name="Parnell J.J."/>
            <person name="Ramette A."/>
            <person name="Richardson P."/>
            <person name="Seeger M."/>
            <person name="Smith D."/>
            <person name="Spilker T."/>
            <person name="Sul W.J."/>
            <person name="Tsoi T.V."/>
            <person name="Ulrich L.E."/>
            <person name="Zhulin I.B."/>
            <person name="Tiedje J.M."/>
        </authorList>
    </citation>
    <scope>NUCLEOTIDE SEQUENCE [LARGE SCALE GENOMIC DNA]</scope>
    <source>
        <strain evidence="1 2">LB400</strain>
    </source>
</reference>
<dbReference type="KEGG" id="bxe:Bxe_B0818"/>
<dbReference type="Proteomes" id="UP000001817">
    <property type="component" value="Chromosome 2"/>
</dbReference>
<dbReference type="AlphaFoldDB" id="Q13LA3"/>
<gene>
    <name evidence="1" type="ORF">Bxe_B0818</name>
</gene>
<evidence type="ECO:0000313" key="2">
    <source>
        <dbReference type="Proteomes" id="UP000001817"/>
    </source>
</evidence>
<accession>Q13LA3</accession>
<sequence length="123" mass="13695">MENLRPHRLPLIRSYHLSPVNAARYADETFIIRLPKTSVTNTGDMAECRRRCNSYGKGCRPSLELLLYIKQGGGKAARFEFGASRCARSSVADPRINGVFGFRTRIARRGCTSLAVEPTGPHQ</sequence>
<name>Q13LA3_PARXL</name>
<organism evidence="1 2">
    <name type="scientific">Paraburkholderia xenovorans (strain LB400)</name>
    <dbReference type="NCBI Taxonomy" id="266265"/>
    <lineage>
        <taxon>Bacteria</taxon>
        <taxon>Pseudomonadati</taxon>
        <taxon>Pseudomonadota</taxon>
        <taxon>Betaproteobacteria</taxon>
        <taxon>Burkholderiales</taxon>
        <taxon>Burkholderiaceae</taxon>
        <taxon>Paraburkholderia</taxon>
    </lineage>
</organism>
<protein>
    <submittedName>
        <fullName evidence="1">Uncharacterized protein</fullName>
    </submittedName>
</protein>